<organism evidence="2 3">
    <name type="scientific">Periplaneta americana</name>
    <name type="common">American cockroach</name>
    <name type="synonym">Blatta americana</name>
    <dbReference type="NCBI Taxonomy" id="6978"/>
    <lineage>
        <taxon>Eukaryota</taxon>
        <taxon>Metazoa</taxon>
        <taxon>Ecdysozoa</taxon>
        <taxon>Arthropoda</taxon>
        <taxon>Hexapoda</taxon>
        <taxon>Insecta</taxon>
        <taxon>Pterygota</taxon>
        <taxon>Neoptera</taxon>
        <taxon>Polyneoptera</taxon>
        <taxon>Dictyoptera</taxon>
        <taxon>Blattodea</taxon>
        <taxon>Blattoidea</taxon>
        <taxon>Blattidae</taxon>
        <taxon>Blattinae</taxon>
        <taxon>Periplaneta</taxon>
    </lineage>
</organism>
<name>A0ABQ8T1V3_PERAM</name>
<keyword evidence="3" id="KW-1185">Reference proteome</keyword>
<proteinExistence type="predicted"/>
<feature type="region of interest" description="Disordered" evidence="1">
    <location>
        <begin position="126"/>
        <end position="173"/>
    </location>
</feature>
<feature type="compositionally biased region" description="Basic and acidic residues" evidence="1">
    <location>
        <begin position="156"/>
        <end position="173"/>
    </location>
</feature>
<comment type="caution">
    <text evidence="2">The sequence shown here is derived from an EMBL/GenBank/DDBJ whole genome shotgun (WGS) entry which is preliminary data.</text>
</comment>
<evidence type="ECO:0000256" key="1">
    <source>
        <dbReference type="SAM" id="MobiDB-lite"/>
    </source>
</evidence>
<accession>A0ABQ8T1V3</accession>
<dbReference type="EMBL" id="JAJSOF020000017">
    <property type="protein sequence ID" value="KAJ4439968.1"/>
    <property type="molecule type" value="Genomic_DNA"/>
</dbReference>
<reference evidence="2 3" key="1">
    <citation type="journal article" date="2022" name="Allergy">
        <title>Genome assembly and annotation of Periplaneta americana reveal a comprehensive cockroach allergen profile.</title>
        <authorList>
            <person name="Wang L."/>
            <person name="Xiong Q."/>
            <person name="Saelim N."/>
            <person name="Wang L."/>
            <person name="Nong W."/>
            <person name="Wan A.T."/>
            <person name="Shi M."/>
            <person name="Liu X."/>
            <person name="Cao Q."/>
            <person name="Hui J.H.L."/>
            <person name="Sookrung N."/>
            <person name="Leung T.F."/>
            <person name="Tungtrongchitr A."/>
            <person name="Tsui S.K.W."/>
        </authorList>
    </citation>
    <scope>NUCLEOTIDE SEQUENCE [LARGE SCALE GENOMIC DNA]</scope>
    <source>
        <strain evidence="2">PWHHKU_190912</strain>
    </source>
</reference>
<dbReference type="Proteomes" id="UP001148838">
    <property type="component" value="Unassembled WGS sequence"/>
</dbReference>
<protein>
    <submittedName>
        <fullName evidence="2">Uncharacterized protein</fullName>
    </submittedName>
</protein>
<evidence type="ECO:0000313" key="3">
    <source>
        <dbReference type="Proteomes" id="UP001148838"/>
    </source>
</evidence>
<gene>
    <name evidence="2" type="ORF">ANN_08099</name>
</gene>
<sequence length="173" mass="19998">MGESRNAYRVLVGRPEGKRPLERPRHRWEDNIKMDLREVGYDDKEWINLVQDRDRWRAYVRAAMNLRVPHTRGGRKCDQVITGRDEEEMAGVNLNIEMNCVISQCRRSREDSVVCPCTVLDIEKNDAETDQKEEKELVGSLTEKKLPSEGCTGGNGEREKSSGQKKISDDRRH</sequence>
<feature type="compositionally biased region" description="Basic and acidic residues" evidence="1">
    <location>
        <begin position="126"/>
        <end position="147"/>
    </location>
</feature>
<evidence type="ECO:0000313" key="2">
    <source>
        <dbReference type="EMBL" id="KAJ4439968.1"/>
    </source>
</evidence>